<keyword evidence="8" id="KW-1185">Reference proteome</keyword>
<feature type="domain" description="BHLH" evidence="6">
    <location>
        <begin position="52"/>
        <end position="115"/>
    </location>
</feature>
<accession>A0AAV5QV83</accession>
<proteinExistence type="predicted"/>
<dbReference type="PANTHER" id="PTHR46117">
    <property type="entry name" value="FI24210P1"/>
    <property type="match status" value="1"/>
</dbReference>
<gene>
    <name evidence="7" type="ORF">DASC09_061770</name>
</gene>
<dbReference type="Gene3D" id="4.10.280.10">
    <property type="entry name" value="Helix-loop-helix DNA-binding domain"/>
    <property type="match status" value="1"/>
</dbReference>
<feature type="compositionally biased region" description="Low complexity" evidence="5">
    <location>
        <begin position="258"/>
        <end position="275"/>
    </location>
</feature>
<dbReference type="InterPro" id="IPR011598">
    <property type="entry name" value="bHLH_dom"/>
</dbReference>
<comment type="subcellular location">
    <subcellularLocation>
        <location evidence="1">Nucleus</location>
    </subcellularLocation>
</comment>
<keyword evidence="3" id="KW-0804">Transcription</keyword>
<evidence type="ECO:0000256" key="4">
    <source>
        <dbReference type="ARBA" id="ARBA00023242"/>
    </source>
</evidence>
<evidence type="ECO:0000313" key="7">
    <source>
        <dbReference type="EMBL" id="GMM38838.1"/>
    </source>
</evidence>
<dbReference type="PANTHER" id="PTHR46117:SF3">
    <property type="entry name" value="FI24210P1"/>
    <property type="match status" value="1"/>
</dbReference>
<feature type="compositionally biased region" description="Polar residues" evidence="5">
    <location>
        <begin position="174"/>
        <end position="190"/>
    </location>
</feature>
<dbReference type="PROSITE" id="PS50888">
    <property type="entry name" value="BHLH"/>
    <property type="match status" value="1"/>
</dbReference>
<dbReference type="Pfam" id="PF00010">
    <property type="entry name" value="HLH"/>
    <property type="match status" value="1"/>
</dbReference>
<organism evidence="7 8">
    <name type="scientific">Saccharomycopsis crataegensis</name>
    <dbReference type="NCBI Taxonomy" id="43959"/>
    <lineage>
        <taxon>Eukaryota</taxon>
        <taxon>Fungi</taxon>
        <taxon>Dikarya</taxon>
        <taxon>Ascomycota</taxon>
        <taxon>Saccharomycotina</taxon>
        <taxon>Saccharomycetes</taxon>
        <taxon>Saccharomycopsidaceae</taxon>
        <taxon>Saccharomycopsis</taxon>
    </lineage>
</organism>
<dbReference type="Proteomes" id="UP001360560">
    <property type="component" value="Unassembled WGS sequence"/>
</dbReference>
<feature type="region of interest" description="Disordered" evidence="5">
    <location>
        <begin position="169"/>
        <end position="279"/>
    </location>
</feature>
<dbReference type="GO" id="GO:0046983">
    <property type="term" value="F:protein dimerization activity"/>
    <property type="evidence" value="ECO:0007669"/>
    <property type="project" value="InterPro"/>
</dbReference>
<evidence type="ECO:0000313" key="8">
    <source>
        <dbReference type="Proteomes" id="UP001360560"/>
    </source>
</evidence>
<dbReference type="CDD" id="cd11387">
    <property type="entry name" value="bHLHzip_USF_MITF"/>
    <property type="match status" value="1"/>
</dbReference>
<reference evidence="7 8" key="1">
    <citation type="journal article" date="2023" name="Elife">
        <title>Identification of key yeast species and microbe-microbe interactions impacting larval growth of Drosophila in the wild.</title>
        <authorList>
            <person name="Mure A."/>
            <person name="Sugiura Y."/>
            <person name="Maeda R."/>
            <person name="Honda K."/>
            <person name="Sakurai N."/>
            <person name="Takahashi Y."/>
            <person name="Watada M."/>
            <person name="Katoh T."/>
            <person name="Gotoh A."/>
            <person name="Gotoh Y."/>
            <person name="Taniguchi I."/>
            <person name="Nakamura K."/>
            <person name="Hayashi T."/>
            <person name="Katayama T."/>
            <person name="Uemura T."/>
            <person name="Hattori Y."/>
        </authorList>
    </citation>
    <scope>NUCLEOTIDE SEQUENCE [LARGE SCALE GENOMIC DNA]</scope>
    <source>
        <strain evidence="7 8">SC-9</strain>
    </source>
</reference>
<dbReference type="EMBL" id="BTFZ01000020">
    <property type="protein sequence ID" value="GMM38838.1"/>
    <property type="molecule type" value="Genomic_DNA"/>
</dbReference>
<dbReference type="GeneID" id="90076826"/>
<evidence type="ECO:0000256" key="2">
    <source>
        <dbReference type="ARBA" id="ARBA00023015"/>
    </source>
</evidence>
<comment type="caution">
    <text evidence="7">The sequence shown here is derived from an EMBL/GenBank/DDBJ whole genome shotgun (WGS) entry which is preliminary data.</text>
</comment>
<keyword evidence="4" id="KW-0539">Nucleus</keyword>
<protein>
    <submittedName>
        <fullName evidence="7">Rtg1 protein</fullName>
    </submittedName>
</protein>
<dbReference type="SMART" id="SM00353">
    <property type="entry name" value="HLH"/>
    <property type="match status" value="1"/>
</dbReference>
<dbReference type="AlphaFoldDB" id="A0AAV5QV83"/>
<dbReference type="GO" id="GO:0000978">
    <property type="term" value="F:RNA polymerase II cis-regulatory region sequence-specific DNA binding"/>
    <property type="evidence" value="ECO:0007669"/>
    <property type="project" value="TreeGrafter"/>
</dbReference>
<dbReference type="InterPro" id="IPR036638">
    <property type="entry name" value="HLH_DNA-bd_sf"/>
</dbReference>
<feature type="region of interest" description="Disordered" evidence="5">
    <location>
        <begin position="39"/>
        <end position="67"/>
    </location>
</feature>
<evidence type="ECO:0000259" key="6">
    <source>
        <dbReference type="PROSITE" id="PS50888"/>
    </source>
</evidence>
<feature type="compositionally biased region" description="Low complexity" evidence="5">
    <location>
        <begin position="191"/>
        <end position="215"/>
    </location>
</feature>
<evidence type="ECO:0000256" key="1">
    <source>
        <dbReference type="ARBA" id="ARBA00004123"/>
    </source>
</evidence>
<dbReference type="InterPro" id="IPR051732">
    <property type="entry name" value="USF"/>
</dbReference>
<keyword evidence="2" id="KW-0805">Transcription regulation</keyword>
<dbReference type="SUPFAM" id="SSF47459">
    <property type="entry name" value="HLH, helix-loop-helix DNA-binding domain"/>
    <property type="match status" value="1"/>
</dbReference>
<dbReference type="GO" id="GO:0005634">
    <property type="term" value="C:nucleus"/>
    <property type="evidence" value="ECO:0007669"/>
    <property type="project" value="UniProtKB-SubCell"/>
</dbReference>
<evidence type="ECO:0000256" key="5">
    <source>
        <dbReference type="SAM" id="MobiDB-lite"/>
    </source>
</evidence>
<evidence type="ECO:0000256" key="3">
    <source>
        <dbReference type="ARBA" id="ARBA00023163"/>
    </source>
</evidence>
<dbReference type="GO" id="GO:0000981">
    <property type="term" value="F:DNA-binding transcription factor activity, RNA polymerase II-specific"/>
    <property type="evidence" value="ECO:0007669"/>
    <property type="project" value="TreeGrafter"/>
</dbReference>
<feature type="compositionally biased region" description="Low complexity" evidence="5">
    <location>
        <begin position="224"/>
        <end position="240"/>
    </location>
</feature>
<dbReference type="RefSeq" id="XP_064855833.1">
    <property type="nucleotide sequence ID" value="XM_064999761.1"/>
</dbReference>
<name>A0AAV5QV83_9ASCO</name>
<sequence>MASFNNNNVGGQFDSASFTNNIPLKINDTNDVVFSPKSYNSIGSRRDSKALSRTESGQTVERKRRDNINDKIQELGTIIPSKFFESNKDKSSGTKDGKPNKGQVLSKSIEYIEFLQDKIDENNKKEIELLIILKKLEELKKVPDHLKPSKTLFRHTSAEVALQNIGVGPLAESNPASTGKNTPSVSNSRMNSPGVVVVNGNNGMNRKNNGTINEENINHRNNDHNNNNNNNNIPGTSNNERLSIGSVGSPLVQINSTNDSNSNMPSPGPNNMDPNVMSFSNADNMGFDGILKSENFDNFGFNFDQ</sequence>